<dbReference type="InterPro" id="IPR035906">
    <property type="entry name" value="MetI-like_sf"/>
</dbReference>
<keyword evidence="4 9" id="KW-0812">Transmembrane</keyword>
<dbReference type="EMBL" id="WOWC01000001">
    <property type="protein sequence ID" value="NLV04373.1"/>
    <property type="molecule type" value="Genomic_DNA"/>
</dbReference>
<dbReference type="GO" id="GO:0005886">
    <property type="term" value="C:plasma membrane"/>
    <property type="evidence" value="ECO:0007669"/>
    <property type="project" value="UniProtKB-SubCell"/>
</dbReference>
<dbReference type="GO" id="GO:0055085">
    <property type="term" value="P:transmembrane transport"/>
    <property type="evidence" value="ECO:0007669"/>
    <property type="project" value="InterPro"/>
</dbReference>
<accession>A0A847TMV7</accession>
<dbReference type="GO" id="GO:0015833">
    <property type="term" value="P:peptide transport"/>
    <property type="evidence" value="ECO:0007669"/>
    <property type="project" value="UniProtKB-KW"/>
</dbReference>
<comment type="caution">
    <text evidence="12">The sequence shown here is derived from an EMBL/GenBank/DDBJ whole genome shotgun (WGS) entry which is preliminary data.</text>
</comment>
<gene>
    <name evidence="12" type="ORF">FQA18_04960</name>
    <name evidence="11" type="ORF">GOC85_17590</name>
</gene>
<feature type="transmembrane region" description="Helical" evidence="9">
    <location>
        <begin position="50"/>
        <end position="70"/>
    </location>
</feature>
<feature type="domain" description="ABC transmembrane type-1" evidence="10">
    <location>
        <begin position="173"/>
        <end position="361"/>
    </location>
</feature>
<proteinExistence type="inferred from homology"/>
<reference evidence="12 13" key="1">
    <citation type="submission" date="2019-07" db="EMBL/GenBank/DDBJ databases">
        <title>Draft genome sequence of Haloferax volcanii SS0101, isolated from salt farm in Samut Sakhon, Thailand.</title>
        <authorList>
            <person name="Wanthongcharoen S."/>
            <person name="Yamprayoonswat W."/>
            <person name="Ruangsuj P."/>
            <person name="Thongpramul N."/>
            <person name="Jumpathong W."/>
            <person name="Sittihan S."/>
            <person name="Kanjanavas P."/>
            <person name="Yasawong M."/>
        </authorList>
    </citation>
    <scope>NUCLEOTIDE SEQUENCE [LARGE SCALE GENOMIC DNA]</scope>
    <source>
        <strain evidence="12 13">SS0101</strain>
    </source>
</reference>
<dbReference type="SUPFAM" id="SSF161098">
    <property type="entry name" value="MetI-like"/>
    <property type="match status" value="1"/>
</dbReference>
<accession>A0A558GDC8</accession>
<evidence type="ECO:0000256" key="8">
    <source>
        <dbReference type="ARBA" id="ARBA00023136"/>
    </source>
</evidence>
<protein>
    <submittedName>
        <fullName evidence="11 12">ABC transporter permease</fullName>
    </submittedName>
</protein>
<dbReference type="InterPro" id="IPR050366">
    <property type="entry name" value="BP-dependent_transpt_permease"/>
</dbReference>
<dbReference type="Gene3D" id="1.10.3720.10">
    <property type="entry name" value="MetI-like"/>
    <property type="match status" value="1"/>
</dbReference>
<keyword evidence="6" id="KW-0653">Protein transport</keyword>
<dbReference type="Proteomes" id="UP000619835">
    <property type="component" value="Unassembled WGS sequence"/>
</dbReference>
<organism evidence="12 13">
    <name type="scientific">Haloferax volcanii</name>
    <name type="common">Halobacterium volcanii</name>
    <dbReference type="NCBI Taxonomy" id="2246"/>
    <lineage>
        <taxon>Archaea</taxon>
        <taxon>Methanobacteriati</taxon>
        <taxon>Methanobacteriota</taxon>
        <taxon>Stenosarchaea group</taxon>
        <taxon>Halobacteria</taxon>
        <taxon>Halobacteriales</taxon>
        <taxon>Haloferacaceae</taxon>
        <taxon>Haloferax</taxon>
    </lineage>
</organism>
<feature type="transmembrane region" description="Helical" evidence="9">
    <location>
        <begin position="176"/>
        <end position="200"/>
    </location>
</feature>
<dbReference type="GO" id="GO:0015031">
    <property type="term" value="P:protein transport"/>
    <property type="evidence" value="ECO:0007669"/>
    <property type="project" value="UniProtKB-KW"/>
</dbReference>
<dbReference type="Pfam" id="PF00528">
    <property type="entry name" value="BPD_transp_1"/>
    <property type="match status" value="1"/>
</dbReference>
<dbReference type="CDD" id="cd06261">
    <property type="entry name" value="TM_PBP2"/>
    <property type="match status" value="1"/>
</dbReference>
<evidence type="ECO:0000256" key="4">
    <source>
        <dbReference type="ARBA" id="ARBA00022692"/>
    </source>
</evidence>
<dbReference type="EMBL" id="VMTR01000019">
    <property type="protein sequence ID" value="TVT95743.1"/>
    <property type="molecule type" value="Genomic_DNA"/>
</dbReference>
<keyword evidence="5" id="KW-0571">Peptide transport</keyword>
<sequence length="374" mass="39602">MSDTATGSATRGRTESRDLKPVVVAVGLLAFAALAWYSSAVDPLPFVGDLRRIDLLFVPALFLLCAYGVAPLVAEPERAKPMVNHARERPLVAFSLLWVGLFVVVGLVAPAFIDLSYDLDATNQPPVYATVASTFTDDCLGTLAAGRCSGTWAHPLGTTGIGRDVLTLVLFGMREALTFATIVAALIVPVATTVGVVAGYRGGLTDSLLMRVVDVQQTLPAFVIYVIASFLAGESQFLLVAVFGLTSWGSVARIVRNETVHLKASDSVTAATVVGAGTLHVLRRHILPKLSGPIATAVTRQIPMLLLVEAALSYMELTVVTSGSWGRTIKTGMAEFPRAWWISAAPVVALCVTVVAFSVLGDALRTVVDPRLDD</sequence>
<keyword evidence="7 9" id="KW-1133">Transmembrane helix</keyword>
<feature type="transmembrane region" description="Helical" evidence="9">
    <location>
        <begin position="339"/>
        <end position="360"/>
    </location>
</feature>
<feature type="transmembrane region" description="Helical" evidence="9">
    <location>
        <begin position="21"/>
        <end position="38"/>
    </location>
</feature>
<evidence type="ECO:0000313" key="12">
    <source>
        <dbReference type="EMBL" id="TVT95743.1"/>
    </source>
</evidence>
<evidence type="ECO:0000259" key="10">
    <source>
        <dbReference type="PROSITE" id="PS50928"/>
    </source>
</evidence>
<evidence type="ECO:0000256" key="5">
    <source>
        <dbReference type="ARBA" id="ARBA00022856"/>
    </source>
</evidence>
<dbReference type="Proteomes" id="UP000320212">
    <property type="component" value="Unassembled WGS sequence"/>
</dbReference>
<evidence type="ECO:0000256" key="7">
    <source>
        <dbReference type="ARBA" id="ARBA00022989"/>
    </source>
</evidence>
<dbReference type="PANTHER" id="PTHR43386">
    <property type="entry name" value="OLIGOPEPTIDE TRANSPORT SYSTEM PERMEASE PROTEIN APPC"/>
    <property type="match status" value="1"/>
</dbReference>
<reference evidence="11" key="2">
    <citation type="submission" date="2019-12" db="EMBL/GenBank/DDBJ databases">
        <title>Haloferax alexandrinus strain pws11.</title>
        <authorList>
            <person name="Verma D.K."/>
            <person name="Gopal K."/>
            <person name="Prasad E.S."/>
        </authorList>
    </citation>
    <scope>NUCLEOTIDE SEQUENCE</scope>
    <source>
        <strain evidence="11">Pws11</strain>
    </source>
</reference>
<comment type="similarity">
    <text evidence="9">Belongs to the binding-protein-dependent transport system permease family.</text>
</comment>
<evidence type="ECO:0000256" key="1">
    <source>
        <dbReference type="ARBA" id="ARBA00004651"/>
    </source>
</evidence>
<keyword evidence="2 9" id="KW-0813">Transport</keyword>
<keyword evidence="8 9" id="KW-0472">Membrane</keyword>
<evidence type="ECO:0000256" key="3">
    <source>
        <dbReference type="ARBA" id="ARBA00022475"/>
    </source>
</evidence>
<dbReference type="GeneID" id="301159852"/>
<evidence type="ECO:0000313" key="13">
    <source>
        <dbReference type="Proteomes" id="UP000320212"/>
    </source>
</evidence>
<dbReference type="AlphaFoldDB" id="A0A558GDC8"/>
<dbReference type="InterPro" id="IPR000515">
    <property type="entry name" value="MetI-like"/>
</dbReference>
<dbReference type="PANTHER" id="PTHR43386:SF24">
    <property type="entry name" value="OLIGOPEPTIDE TRANSPORT SYSTEM PERMEASE PROTEIN AMID"/>
    <property type="match status" value="1"/>
</dbReference>
<evidence type="ECO:0000256" key="9">
    <source>
        <dbReference type="RuleBase" id="RU363032"/>
    </source>
</evidence>
<evidence type="ECO:0000313" key="11">
    <source>
        <dbReference type="EMBL" id="NLV04373.1"/>
    </source>
</evidence>
<evidence type="ECO:0000256" key="6">
    <source>
        <dbReference type="ARBA" id="ARBA00022927"/>
    </source>
</evidence>
<keyword evidence="3" id="KW-1003">Cell membrane</keyword>
<feature type="transmembrane region" description="Helical" evidence="9">
    <location>
        <begin position="91"/>
        <end position="113"/>
    </location>
</feature>
<dbReference type="RefSeq" id="WP_004061343.1">
    <property type="nucleotide sequence ID" value="NZ_CP106966.1"/>
</dbReference>
<name>A0A558GDC8_HALVO</name>
<comment type="subcellular location">
    <subcellularLocation>
        <location evidence="1 9">Cell membrane</location>
        <topology evidence="1 9">Multi-pass membrane protein</topology>
    </subcellularLocation>
</comment>
<dbReference type="PROSITE" id="PS50928">
    <property type="entry name" value="ABC_TM1"/>
    <property type="match status" value="1"/>
</dbReference>
<evidence type="ECO:0000256" key="2">
    <source>
        <dbReference type="ARBA" id="ARBA00022448"/>
    </source>
</evidence>